<protein>
    <submittedName>
        <fullName evidence="4">EAL domain-containing protein</fullName>
    </submittedName>
</protein>
<organism evidence="4 5">
    <name type="scientific">Faecalicatena faecalis</name>
    <dbReference type="NCBI Taxonomy" id="2726362"/>
    <lineage>
        <taxon>Bacteria</taxon>
        <taxon>Bacillati</taxon>
        <taxon>Bacillota</taxon>
        <taxon>Clostridia</taxon>
        <taxon>Lachnospirales</taxon>
        <taxon>Lachnospiraceae</taxon>
        <taxon>Faecalicatena</taxon>
    </lineage>
</organism>
<feature type="domain" description="GGDEF" evidence="3">
    <location>
        <begin position="344"/>
        <end position="478"/>
    </location>
</feature>
<evidence type="ECO:0000259" key="2">
    <source>
        <dbReference type="PROSITE" id="PS50883"/>
    </source>
</evidence>
<dbReference type="InterPro" id="IPR050706">
    <property type="entry name" value="Cyclic-di-GMP_PDE-like"/>
</dbReference>
<dbReference type="Pfam" id="PF00563">
    <property type="entry name" value="EAL"/>
    <property type="match status" value="1"/>
</dbReference>
<keyword evidence="1" id="KW-1133">Transmembrane helix</keyword>
<evidence type="ECO:0000256" key="1">
    <source>
        <dbReference type="SAM" id="Phobius"/>
    </source>
</evidence>
<feature type="transmembrane region" description="Helical" evidence="1">
    <location>
        <begin position="276"/>
        <end position="301"/>
    </location>
</feature>
<dbReference type="PROSITE" id="PS50883">
    <property type="entry name" value="EAL"/>
    <property type="match status" value="1"/>
</dbReference>
<keyword evidence="1" id="KW-0472">Membrane</keyword>
<keyword evidence="1" id="KW-0812">Transmembrane</keyword>
<evidence type="ECO:0000259" key="3">
    <source>
        <dbReference type="PROSITE" id="PS50887"/>
    </source>
</evidence>
<name>A0ABS6D493_9FIRM</name>
<dbReference type="RefSeq" id="WP_216241608.1">
    <property type="nucleotide sequence ID" value="NZ_JABACJ020000009.1"/>
</dbReference>
<dbReference type="PANTHER" id="PTHR33121:SF70">
    <property type="entry name" value="SIGNALING PROTEIN YKOW"/>
    <property type="match status" value="1"/>
</dbReference>
<dbReference type="NCBIfam" id="TIGR00254">
    <property type="entry name" value="GGDEF"/>
    <property type="match status" value="1"/>
</dbReference>
<feature type="domain" description="EAL" evidence="2">
    <location>
        <begin position="487"/>
        <end position="742"/>
    </location>
</feature>
<sequence length="755" mass="86987">MNTKKAKYYYRAVIVICLCFFIVGMGLTLYMMQRNKEQSITYFKDSVWSVDSSLTNLINSNIETLDGVALTIGEIEVTDLSHLLPVIREINDRNAFYRMGFIHNDGKGDMVDMDGTIHRGIDFSEEPFYQQAMGGESAFSRTVMDTYSDNYLNYYGVPVVIQGETVGVLAAADRTERLRNILDSSVYSRGGFANLIDKEGTYIIRSAKSDDITDLKDLGKFRESQLETIYKDLEAGREVFVEYKDNGEWSWAVCLPLGMNDWFVLGIVEEHQMNAAYYSIMGTIALVAAAMIIFMILIYGMNQMQRRNERRLEKLAYQDPLLEMNNFVRFSMDLKESLKRENFRKAAFWYGDIDDFKIFNETFGYEAGDQFLKNMAELLTELSEDGETFCRETADHFVGIRYYESREDLIVWYQKLTEKLEHYALFDGDSFRLVFSIGFYCADTQEDLLTVNEMYNRAKMAQKSIKQEKNIKYAFYSEAIRKTLLRENELEARMKSALEAGEFKVFIQPKTATLENNRIAGGEVLVRWVIPGQGMISPGEFIPLFEKNGFIVPLDRFMFESACAWLKDYLDEGGRPIRIAVNVSRLGIFQEDFLDFYADTKSHYGIPDGMLELEFTESLAIEDNALLGRRARELQERGFICSLDDFGAGYSSLNTLKDLPIDVLKLDMMFFRRETDVRRARIIVANIIHLAKELDIRIVAEGVEKPDQVEFLRESACDVIQGFVFERPIPSEEFRELLRKDPTGEWGAGFKKKQV</sequence>
<dbReference type="SMART" id="SM00267">
    <property type="entry name" value="GGDEF"/>
    <property type="match status" value="1"/>
</dbReference>
<dbReference type="Pfam" id="PF00990">
    <property type="entry name" value="GGDEF"/>
    <property type="match status" value="1"/>
</dbReference>
<reference evidence="4 5" key="1">
    <citation type="submission" date="2021-06" db="EMBL/GenBank/DDBJ databases">
        <title>Faecalicatena sp. nov. isolated from porcine feces.</title>
        <authorList>
            <person name="Oh B.S."/>
            <person name="Lee J.H."/>
        </authorList>
    </citation>
    <scope>NUCLEOTIDE SEQUENCE [LARGE SCALE GENOMIC DNA]</scope>
    <source>
        <strain evidence="4 5">AGMB00832</strain>
    </source>
</reference>
<proteinExistence type="predicted"/>
<dbReference type="EMBL" id="JABACJ020000009">
    <property type="protein sequence ID" value="MBU3876360.1"/>
    <property type="molecule type" value="Genomic_DNA"/>
</dbReference>
<dbReference type="SMART" id="SM00052">
    <property type="entry name" value="EAL"/>
    <property type="match status" value="1"/>
</dbReference>
<keyword evidence="5" id="KW-1185">Reference proteome</keyword>
<feature type="transmembrane region" description="Helical" evidence="1">
    <location>
        <begin position="12"/>
        <end position="32"/>
    </location>
</feature>
<comment type="caution">
    <text evidence="4">The sequence shown here is derived from an EMBL/GenBank/DDBJ whole genome shotgun (WGS) entry which is preliminary data.</text>
</comment>
<gene>
    <name evidence="4" type="ORF">HGO97_011100</name>
</gene>
<accession>A0ABS6D493</accession>
<dbReference type="CDD" id="cd01948">
    <property type="entry name" value="EAL"/>
    <property type="match status" value="1"/>
</dbReference>
<evidence type="ECO:0000313" key="5">
    <source>
        <dbReference type="Proteomes" id="UP000723714"/>
    </source>
</evidence>
<dbReference type="InterPro" id="IPR001633">
    <property type="entry name" value="EAL_dom"/>
</dbReference>
<evidence type="ECO:0000313" key="4">
    <source>
        <dbReference type="EMBL" id="MBU3876360.1"/>
    </source>
</evidence>
<dbReference type="PANTHER" id="PTHR33121">
    <property type="entry name" value="CYCLIC DI-GMP PHOSPHODIESTERASE PDEF"/>
    <property type="match status" value="1"/>
</dbReference>
<dbReference type="InterPro" id="IPR000160">
    <property type="entry name" value="GGDEF_dom"/>
</dbReference>
<dbReference type="Proteomes" id="UP000723714">
    <property type="component" value="Unassembled WGS sequence"/>
</dbReference>
<dbReference type="PROSITE" id="PS50887">
    <property type="entry name" value="GGDEF"/>
    <property type="match status" value="1"/>
</dbReference>